<feature type="transmembrane region" description="Helical" evidence="1">
    <location>
        <begin position="36"/>
        <end position="57"/>
    </location>
</feature>
<dbReference type="SUPFAM" id="SSF111331">
    <property type="entry name" value="NAD kinase/diacylglycerol kinase-like"/>
    <property type="match status" value="1"/>
</dbReference>
<evidence type="ECO:0000313" key="3">
    <source>
        <dbReference type="EMBL" id="GGU92613.1"/>
    </source>
</evidence>
<comment type="caution">
    <text evidence="4">The sequence shown here is derived from an EMBL/GenBank/DDBJ whole genome shotgun (WGS) entry which is preliminary data.</text>
</comment>
<dbReference type="EMBL" id="JPRF03000043">
    <property type="protein sequence ID" value="OEV34805.1"/>
    <property type="molecule type" value="Genomic_DNA"/>
</dbReference>
<dbReference type="PROSITE" id="PS50146">
    <property type="entry name" value="DAGK"/>
    <property type="match status" value="1"/>
</dbReference>
<dbReference type="AlphaFoldDB" id="A0A1E7N2A0"/>
<dbReference type="KEGG" id="kau:B6264_25695"/>
<evidence type="ECO:0000259" key="2">
    <source>
        <dbReference type="PROSITE" id="PS50146"/>
    </source>
</evidence>
<evidence type="ECO:0000313" key="4">
    <source>
        <dbReference type="EMBL" id="OEV34805.1"/>
    </source>
</evidence>
<dbReference type="SMART" id="SM00046">
    <property type="entry name" value="DAGKc"/>
    <property type="match status" value="1"/>
</dbReference>
<organism evidence="4 5">
    <name type="scientific">Kitasatospora aureofaciens</name>
    <name type="common">Streptomyces aureofaciens</name>
    <dbReference type="NCBI Taxonomy" id="1894"/>
    <lineage>
        <taxon>Bacteria</taxon>
        <taxon>Bacillati</taxon>
        <taxon>Actinomycetota</taxon>
        <taxon>Actinomycetes</taxon>
        <taxon>Kitasatosporales</taxon>
        <taxon>Streptomycetaceae</taxon>
        <taxon>Kitasatospora</taxon>
    </lineage>
</organism>
<accession>A0A1E7N2A0</accession>
<feature type="transmembrane region" description="Helical" evidence="1">
    <location>
        <begin position="64"/>
        <end position="83"/>
    </location>
</feature>
<dbReference type="Gene3D" id="2.60.200.40">
    <property type="match status" value="1"/>
</dbReference>
<dbReference type="InterPro" id="IPR016064">
    <property type="entry name" value="NAD/diacylglycerol_kinase_sf"/>
</dbReference>
<dbReference type="Proteomes" id="UP000037395">
    <property type="component" value="Unassembled WGS sequence"/>
</dbReference>
<dbReference type="GeneID" id="97488251"/>
<keyword evidence="4" id="KW-0808">Transferase</keyword>
<keyword evidence="4" id="KW-0418">Kinase</keyword>
<gene>
    <name evidence="3" type="ORF">GCM10010502_52630</name>
    <name evidence="4" type="ORF">HS99_0010045</name>
</gene>
<feature type="transmembrane region" description="Helical" evidence="1">
    <location>
        <begin position="12"/>
        <end position="30"/>
    </location>
</feature>
<dbReference type="OrthoDB" id="3208200at2"/>
<dbReference type="RefSeq" id="WP_030556986.1">
    <property type="nucleotide sequence ID" value="NZ_BMUB01000014.1"/>
</dbReference>
<feature type="transmembrane region" description="Helical" evidence="1">
    <location>
        <begin position="89"/>
        <end position="109"/>
    </location>
</feature>
<reference evidence="4" key="3">
    <citation type="submission" date="2016-08" db="EMBL/GenBank/DDBJ databases">
        <title>Sequencing, Assembly and Comparative Genomics of S. aureofaciens ATCC 10762.</title>
        <authorList>
            <person name="Gradnigo J.S."/>
            <person name="Johnson N."/>
            <person name="Somerville G.A."/>
        </authorList>
    </citation>
    <scope>NUCLEOTIDE SEQUENCE [LARGE SCALE GENOMIC DNA]</scope>
    <source>
        <strain evidence="4">ATCC 10762</strain>
    </source>
</reference>
<keyword evidence="1" id="KW-0812">Transmembrane</keyword>
<reference evidence="5" key="4">
    <citation type="submission" date="2016-08" db="EMBL/GenBank/DDBJ databases">
        <title>Sequencing, assembly and comparative genomics of S. aureofaciens ATCC 10762.</title>
        <authorList>
            <person name="Gradnigo J.S."/>
            <person name="Johnson N."/>
            <person name="Somerville G.A."/>
        </authorList>
    </citation>
    <scope>NUCLEOTIDE SEQUENCE [LARGE SCALE GENOMIC DNA]</scope>
    <source>
        <strain evidence="5">ATCC 10762 / DSM 40127 / CCM 3239 / JCM 4008 / LMG 5968 / NBRC 12843 / NCIMB 8234 / A-377</strain>
    </source>
</reference>
<dbReference type="InterPro" id="IPR001206">
    <property type="entry name" value="Diacylglycerol_kinase_cat_dom"/>
</dbReference>
<dbReference type="GO" id="GO:0016301">
    <property type="term" value="F:kinase activity"/>
    <property type="evidence" value="ECO:0007669"/>
    <property type="project" value="UniProtKB-KW"/>
</dbReference>
<evidence type="ECO:0000313" key="5">
    <source>
        <dbReference type="Proteomes" id="UP000037395"/>
    </source>
</evidence>
<dbReference type="Pfam" id="PF00781">
    <property type="entry name" value="DAGK_cat"/>
    <property type="match status" value="1"/>
</dbReference>
<reference evidence="3" key="5">
    <citation type="submission" date="2020-09" db="EMBL/GenBank/DDBJ databases">
        <authorList>
            <person name="Sun Q."/>
            <person name="Ohkuma M."/>
        </authorList>
    </citation>
    <scope>NUCLEOTIDE SEQUENCE</scope>
    <source>
        <strain evidence="3">JCM 4434</strain>
    </source>
</reference>
<keyword evidence="5" id="KW-1185">Reference proteome</keyword>
<dbReference type="Gene3D" id="3.40.50.10330">
    <property type="entry name" value="Probable inorganic polyphosphate/atp-NAD kinase, domain 1"/>
    <property type="match status" value="1"/>
</dbReference>
<proteinExistence type="predicted"/>
<reference evidence="3" key="1">
    <citation type="journal article" date="2014" name="Int. J. Syst. Evol. Microbiol.">
        <title>Complete genome sequence of Corynebacterium casei LMG S-19264T (=DSM 44701T), isolated from a smear-ripened cheese.</title>
        <authorList>
            <consortium name="US DOE Joint Genome Institute (JGI-PGF)"/>
            <person name="Walter F."/>
            <person name="Albersmeier A."/>
            <person name="Kalinowski J."/>
            <person name="Ruckert C."/>
        </authorList>
    </citation>
    <scope>NUCLEOTIDE SEQUENCE</scope>
    <source>
        <strain evidence="3">JCM 4434</strain>
    </source>
</reference>
<protein>
    <submittedName>
        <fullName evidence="4">Diacylglycerol kinase</fullName>
    </submittedName>
</protein>
<keyword evidence="1" id="KW-0472">Membrane</keyword>
<keyword evidence="1" id="KW-1133">Transmembrane helix</keyword>
<dbReference type="Proteomes" id="UP000610124">
    <property type="component" value="Unassembled WGS sequence"/>
</dbReference>
<accession>A0A8H9HVK0</accession>
<name>A0A1E7N2A0_KITAU</name>
<reference evidence="4 5" key="2">
    <citation type="submission" date="2014-07" db="EMBL/GenBank/DDBJ databases">
        <authorList>
            <person name="Zhang J.E."/>
            <person name="Yang H."/>
            <person name="Guo J."/>
            <person name="Deng Z."/>
            <person name="Luo H."/>
            <person name="Luo M."/>
            <person name="Zhao B."/>
        </authorList>
    </citation>
    <scope>NUCLEOTIDE SEQUENCE [LARGE SCALE GENOMIC DNA]</scope>
    <source>
        <strain evidence="4">ATCC 10762</strain>
        <strain evidence="5">ATCC 10762 / DSM 40127 / CCM 3239 / JCM 4008 / LMG 5968 / NBRC 12843 / NCIMB 8234 / A-377</strain>
    </source>
</reference>
<evidence type="ECO:0000256" key="1">
    <source>
        <dbReference type="SAM" id="Phobius"/>
    </source>
</evidence>
<feature type="domain" description="DAGKc" evidence="2">
    <location>
        <begin position="124"/>
        <end position="256"/>
    </location>
</feature>
<sequence length="451" mass="47366">MSKVVDRRRPRLLARLALLCALAAVLVLILTGPHGLLVLLAEFVGLVLMAVGAWWAITRRALPRIAGAALAVAAPIGVVVLAYGAEVLLLAVIGLALWLVGLGCARAALRAGRPARPMPVREAPPPRRPVLIMNPRSGGGKVERFDLVRRAEELGARVVLLDTSDPSLRQDVAELAREAVAEGADLLGVAGGDGTQALVAAVAAEHDLPFLVVSAGTRNHFAMDLGLDRADPATCLDALRDGVELAVDLGRVGDRTFVNTVSFGAYAQIVQSPQYRDAKAATVMDTLPDLLVGDGGTRLTAQADGHRIEAPQALLVSNNPYAAPDPVDLGRRPRLDGGVLGVLGIRVDTAAQAAELALLGERAGGLKLLSARQVTVHADAPEIPVAVDGEALTLPTPVVCTLRHRALRVRVPRDRPGADPAQQARAHRLDWRDVTRLALGRTGPSRTGGHS</sequence>
<dbReference type="EMBL" id="BMUB01000014">
    <property type="protein sequence ID" value="GGU92613.1"/>
    <property type="molecule type" value="Genomic_DNA"/>
</dbReference>
<dbReference type="InterPro" id="IPR017438">
    <property type="entry name" value="ATP-NAD_kinase_N"/>
</dbReference>